<accession>A0ABY9YKC1</accession>
<dbReference type="Pfam" id="PF09234">
    <property type="entry name" value="DUF1963"/>
    <property type="match status" value="1"/>
</dbReference>
<sequence>MLSWIRSLLGQDRPAPPAPPPPRDVLPLVENQLRPALRLQRFDGPSRSWLGGDPQLPAGTPWPQGSKGPLEFLARLSLGEMQAALPVGWLPAQGALLFFHGRGGWGGSPKDRGNHAVLLVADLEDPRTSTATVGSGRRQRRVGSNVRPVLIQTLPPIDDPQLEPLDLDDVESDAYLELQDIPFGDAPWHQFCGYDNPIQCSGMQSDCEEIANGQRDVDPAVAAQRWQLLLQVDDDEEMGFAWGDGGRLYFWVEPERAAQGNFNNVWRLLQCH</sequence>
<reference evidence="2 3" key="1">
    <citation type="submission" date="2022-12" db="EMBL/GenBank/DDBJ databases">
        <title>Two new species, Stenotrophomonas aracearum and Stenotrophomonas oahuensis, isolated from Anthurium (Araceae family) in Hawaii.</title>
        <authorList>
            <person name="Chunag S.C."/>
            <person name="Dobhal S."/>
            <person name="Alvarez A."/>
            <person name="Arif M."/>
        </authorList>
    </citation>
    <scope>NUCLEOTIDE SEQUENCE [LARGE SCALE GENOMIC DNA]</scope>
    <source>
        <strain evidence="2 3">A5586</strain>
    </source>
</reference>
<dbReference type="SUPFAM" id="SSF103032">
    <property type="entry name" value="Hypothetical protein YwqG"/>
    <property type="match status" value="1"/>
</dbReference>
<feature type="region of interest" description="Disordered" evidence="1">
    <location>
        <begin position="44"/>
        <end position="65"/>
    </location>
</feature>
<evidence type="ECO:0000256" key="1">
    <source>
        <dbReference type="SAM" id="MobiDB-lite"/>
    </source>
</evidence>
<gene>
    <name evidence="2" type="ORF">PDM29_13275</name>
</gene>
<proteinExistence type="predicted"/>
<dbReference type="Gene3D" id="2.30.320.10">
    <property type="entry name" value="YwqG-like"/>
    <property type="match status" value="1"/>
</dbReference>
<name>A0ABY9YKC1_9GAMM</name>
<dbReference type="Proteomes" id="UP001302072">
    <property type="component" value="Chromosome"/>
</dbReference>
<dbReference type="RefSeq" id="WP_311190582.1">
    <property type="nucleotide sequence ID" value="NZ_CP115541.1"/>
</dbReference>
<evidence type="ECO:0000313" key="3">
    <source>
        <dbReference type="Proteomes" id="UP001302072"/>
    </source>
</evidence>
<dbReference type="InterPro" id="IPR035948">
    <property type="entry name" value="YwqG-like_sf"/>
</dbReference>
<dbReference type="InterPro" id="IPR015315">
    <property type="entry name" value="DUF1963"/>
</dbReference>
<dbReference type="PANTHER" id="PTHR36436">
    <property type="entry name" value="SLL5081 PROTEIN"/>
    <property type="match status" value="1"/>
</dbReference>
<dbReference type="EMBL" id="CP115541">
    <property type="protein sequence ID" value="WNH51334.1"/>
    <property type="molecule type" value="Genomic_DNA"/>
</dbReference>
<dbReference type="PANTHER" id="PTHR36436:SF6">
    <property type="entry name" value="SLL5081 PROTEIN"/>
    <property type="match status" value="1"/>
</dbReference>
<evidence type="ECO:0000313" key="2">
    <source>
        <dbReference type="EMBL" id="WNH51334.1"/>
    </source>
</evidence>
<protein>
    <submittedName>
        <fullName evidence="2">YwqG family protein</fullName>
    </submittedName>
</protein>
<keyword evidence="3" id="KW-1185">Reference proteome</keyword>
<organism evidence="2 3">
    <name type="scientific">Stenotrophomonas oahuensis</name>
    <dbReference type="NCBI Taxonomy" id="3003271"/>
    <lineage>
        <taxon>Bacteria</taxon>
        <taxon>Pseudomonadati</taxon>
        <taxon>Pseudomonadota</taxon>
        <taxon>Gammaproteobacteria</taxon>
        <taxon>Lysobacterales</taxon>
        <taxon>Lysobacteraceae</taxon>
        <taxon>Stenotrophomonas</taxon>
    </lineage>
</organism>